<dbReference type="PROSITE" id="PS51138">
    <property type="entry name" value="ENT"/>
    <property type="match status" value="1"/>
</dbReference>
<sequence>MMIYKKGSRVEILCEDELPSGSWRSAEIICGDGYNFKVRYDEYFGAAGGETVVEWISEKLMRPCPPQVELRDDWIRGAVLEVFHNLSWKMATVSKVLGRNSFVVRLVGSSSEFKVRRLDLRVRQCWQHNVWTVIGKGVGSDQAGKQNDKLNLIYAHDTKSQGKEIDTKMRSHIQDQYLDAEVNARQSCNSYSRNLKRSFRSCQVEPQEGSAYKYLAAEKEGVSHRVAASPPPKKVEAIASTRKILGEKHLHASNNYRTTRFYQIGVERKKQNGALGSLHAVSVEHNDADNIACSVGSCSVNSNSPHELQYHSSAFEDNEGCNSDAESSSWLGCKEKISLPPTKEELKEKIHSLELHAYRCTIGAFHAAGPLSWEQETLVTDLRISLHISNDEHLVEIKNLMSTTTSVSCR</sequence>
<comment type="caution">
    <text evidence="4">The sequence shown here is derived from an EMBL/GenBank/DDBJ whole genome shotgun (WGS) entry which is preliminary data.</text>
</comment>
<dbReference type="SMART" id="SM00743">
    <property type="entry name" value="Agenet"/>
    <property type="match status" value="2"/>
</dbReference>
<dbReference type="KEGG" id="dcr:108210650"/>
<dbReference type="SUPFAM" id="SSF158639">
    <property type="entry name" value="ENT-like"/>
    <property type="match status" value="1"/>
</dbReference>
<name>A0A165ZUV6_DAUCS</name>
<dbReference type="EMBL" id="LNRQ01000003">
    <property type="protein sequence ID" value="KZN00459.1"/>
    <property type="molecule type" value="Genomic_DNA"/>
</dbReference>
<dbReference type="GO" id="GO:0005634">
    <property type="term" value="C:nucleus"/>
    <property type="evidence" value="ECO:0007669"/>
    <property type="project" value="UniProtKB-SubCell"/>
</dbReference>
<protein>
    <recommendedName>
        <fullName evidence="3">ENT domain-containing protein</fullName>
    </recommendedName>
</protein>
<proteinExistence type="predicted"/>
<dbReference type="OMA" id="ADKCDIR"/>
<organism evidence="4">
    <name type="scientific">Daucus carota subsp. sativus</name>
    <name type="common">Carrot</name>
    <dbReference type="NCBI Taxonomy" id="79200"/>
    <lineage>
        <taxon>Eukaryota</taxon>
        <taxon>Viridiplantae</taxon>
        <taxon>Streptophyta</taxon>
        <taxon>Embryophyta</taxon>
        <taxon>Tracheophyta</taxon>
        <taxon>Spermatophyta</taxon>
        <taxon>Magnoliopsida</taxon>
        <taxon>eudicotyledons</taxon>
        <taxon>Gunneridae</taxon>
        <taxon>Pentapetalae</taxon>
        <taxon>asterids</taxon>
        <taxon>campanulids</taxon>
        <taxon>Apiales</taxon>
        <taxon>Apiaceae</taxon>
        <taxon>Apioideae</taxon>
        <taxon>Scandiceae</taxon>
        <taxon>Daucinae</taxon>
        <taxon>Daucus</taxon>
        <taxon>Daucus sect. Daucus</taxon>
    </lineage>
</organism>
<gene>
    <name evidence="4" type="ORF">DCAR_009213</name>
</gene>
<evidence type="ECO:0000313" key="4">
    <source>
        <dbReference type="EMBL" id="KZN00459.1"/>
    </source>
</evidence>
<evidence type="ECO:0000256" key="2">
    <source>
        <dbReference type="ARBA" id="ARBA00023242"/>
    </source>
</evidence>
<dbReference type="OrthoDB" id="663550at2759"/>
<reference evidence="4" key="1">
    <citation type="journal article" date="2016" name="Nat. Genet.">
        <title>A high-quality carrot genome assembly provides new insights into carotenoid accumulation and asterid genome evolution.</title>
        <authorList>
            <person name="Iorizzo M."/>
            <person name="Ellison S."/>
            <person name="Senalik D."/>
            <person name="Zeng P."/>
            <person name="Satapoomin P."/>
            <person name="Huang J."/>
            <person name="Bowman M."/>
            <person name="Iovene M."/>
            <person name="Sanseverino W."/>
            <person name="Cavagnaro P."/>
            <person name="Yildiz M."/>
            <person name="Macko-Podgorni A."/>
            <person name="Moranska E."/>
            <person name="Grzebelus E."/>
            <person name="Grzebelus D."/>
            <person name="Ashrafi H."/>
            <person name="Zheng Z."/>
            <person name="Cheng S."/>
            <person name="Spooner D."/>
            <person name="Van Deynze A."/>
            <person name="Simon P."/>
        </authorList>
    </citation>
    <scope>NUCLEOTIDE SEQUENCE [LARGE SCALE GENOMIC DNA]</scope>
    <source>
        <tissue evidence="4">Leaf</tissue>
    </source>
</reference>
<dbReference type="InterPro" id="IPR036142">
    <property type="entry name" value="ENT_dom-like_sf"/>
</dbReference>
<dbReference type="Gramene" id="KZN00459">
    <property type="protein sequence ID" value="KZN00459"/>
    <property type="gene ID" value="DCAR_009213"/>
</dbReference>
<dbReference type="SMART" id="SM01191">
    <property type="entry name" value="ENT"/>
    <property type="match status" value="1"/>
</dbReference>
<dbReference type="Pfam" id="PF03735">
    <property type="entry name" value="ENT"/>
    <property type="match status" value="1"/>
</dbReference>
<dbReference type="AlphaFoldDB" id="A0A165ZUV6"/>
<dbReference type="Gene3D" id="1.10.1240.40">
    <property type="entry name" value="ENT domain"/>
    <property type="match status" value="1"/>
</dbReference>
<dbReference type="InterPro" id="IPR005491">
    <property type="entry name" value="ENT_dom"/>
</dbReference>
<comment type="subcellular location">
    <subcellularLocation>
        <location evidence="1">Nucleus</location>
    </subcellularLocation>
</comment>
<dbReference type="PANTHER" id="PTHR31917">
    <property type="entry name" value="AGENET DOMAIN-CONTAINING PROTEIN-RELATED"/>
    <property type="match status" value="1"/>
</dbReference>
<dbReference type="InterPro" id="IPR008395">
    <property type="entry name" value="Agenet-like_dom"/>
</dbReference>
<keyword evidence="2" id="KW-0539">Nucleus</keyword>
<dbReference type="PANTHER" id="PTHR31917:SF5">
    <property type="entry name" value="OS02G0204500 PROTEIN"/>
    <property type="match status" value="1"/>
</dbReference>
<feature type="domain" description="ENT" evidence="3">
    <location>
        <begin position="346"/>
        <end position="410"/>
    </location>
</feature>
<accession>A0A165ZUV6</accession>
<dbReference type="STRING" id="79200.A0A165ZUV6"/>
<evidence type="ECO:0000256" key="1">
    <source>
        <dbReference type="ARBA" id="ARBA00004123"/>
    </source>
</evidence>
<dbReference type="CDD" id="cd20405">
    <property type="entry name" value="Tudor_Agenet_AtDUF_rpt1_3"/>
    <property type="match status" value="1"/>
</dbReference>
<evidence type="ECO:0000259" key="3">
    <source>
        <dbReference type="PROSITE" id="PS51138"/>
    </source>
</evidence>
<dbReference type="Pfam" id="PF05641">
    <property type="entry name" value="Agenet"/>
    <property type="match status" value="1"/>
</dbReference>
<dbReference type="InterPro" id="IPR014002">
    <property type="entry name" value="Agenet_dom_plant"/>
</dbReference>